<accession>A0A1D7TG81</accession>
<reference evidence="3" key="1">
    <citation type="submission" date="2016-08" db="EMBL/GenBank/DDBJ databases">
        <title>Complete genome sequence of the organohalide-respiring Epsilonproteobacterium Sulfurospirillum halorespirans.</title>
        <authorList>
            <person name="Goris T."/>
            <person name="Zimmermann J."/>
            <person name="Schenz B."/>
            <person name="Lemos M."/>
            <person name="Hackermueller J."/>
            <person name="Diekert G."/>
        </authorList>
    </citation>
    <scope>NUCLEOTIDE SEQUENCE [LARGE SCALE GENOMIC DNA]</scope>
    <source>
        <strain>DSM 13726</strain>
        <strain evidence="3">PCE-M2</strain>
    </source>
</reference>
<dbReference type="STRING" id="1193502.SHALO_0072"/>
<name>A0A1D7TG81_9BACT</name>
<feature type="transmembrane region" description="Helical" evidence="1">
    <location>
        <begin position="12"/>
        <end position="30"/>
    </location>
</feature>
<dbReference type="KEGG" id="shal:SHALO_0072"/>
<dbReference type="AlphaFoldDB" id="A0A1D7TG81"/>
<feature type="transmembrane region" description="Helical" evidence="1">
    <location>
        <begin position="50"/>
        <end position="70"/>
    </location>
</feature>
<sequence length="114" mass="13293">MKKQQGNRVIETFLKSATWAIPVFAFLAWYPKKLIDVPHLIVPNDVGALLLMYGYWIILGFTVIILSDFFDFGIKDFDEIKGYMVTKHWFWLLSGIGHILGFFAWKIFWPGGLY</sequence>
<dbReference type="RefSeq" id="WP_069476884.1">
    <property type="nucleotide sequence ID" value="NZ_CP017111.1"/>
</dbReference>
<dbReference type="EMBL" id="CP017111">
    <property type="protein sequence ID" value="AOO63874.1"/>
    <property type="molecule type" value="Genomic_DNA"/>
</dbReference>
<keyword evidence="1" id="KW-1133">Transmembrane helix</keyword>
<keyword evidence="3" id="KW-1185">Reference proteome</keyword>
<dbReference type="Proteomes" id="UP000094609">
    <property type="component" value="Chromosome"/>
</dbReference>
<feature type="transmembrane region" description="Helical" evidence="1">
    <location>
        <begin position="90"/>
        <end position="109"/>
    </location>
</feature>
<protein>
    <submittedName>
        <fullName evidence="2">Uncharacterized protein</fullName>
    </submittedName>
</protein>
<gene>
    <name evidence="2" type="ORF">SHALO_0072</name>
</gene>
<evidence type="ECO:0000313" key="3">
    <source>
        <dbReference type="Proteomes" id="UP000094609"/>
    </source>
</evidence>
<keyword evidence="1" id="KW-0812">Transmembrane</keyword>
<proteinExistence type="predicted"/>
<keyword evidence="1" id="KW-0472">Membrane</keyword>
<evidence type="ECO:0000313" key="2">
    <source>
        <dbReference type="EMBL" id="AOO63874.1"/>
    </source>
</evidence>
<organism evidence="2 3">
    <name type="scientific">Sulfurospirillum halorespirans DSM 13726</name>
    <dbReference type="NCBI Taxonomy" id="1193502"/>
    <lineage>
        <taxon>Bacteria</taxon>
        <taxon>Pseudomonadati</taxon>
        <taxon>Campylobacterota</taxon>
        <taxon>Epsilonproteobacteria</taxon>
        <taxon>Campylobacterales</taxon>
        <taxon>Sulfurospirillaceae</taxon>
        <taxon>Sulfurospirillum</taxon>
    </lineage>
</organism>
<evidence type="ECO:0000256" key="1">
    <source>
        <dbReference type="SAM" id="Phobius"/>
    </source>
</evidence>